<organism evidence="2 3">
    <name type="scientific">Coniophora puteana (strain RWD-64-598)</name>
    <name type="common">Brown rot fungus</name>
    <dbReference type="NCBI Taxonomy" id="741705"/>
    <lineage>
        <taxon>Eukaryota</taxon>
        <taxon>Fungi</taxon>
        <taxon>Dikarya</taxon>
        <taxon>Basidiomycota</taxon>
        <taxon>Agaricomycotina</taxon>
        <taxon>Agaricomycetes</taxon>
        <taxon>Agaricomycetidae</taxon>
        <taxon>Boletales</taxon>
        <taxon>Coniophorineae</taxon>
        <taxon>Coniophoraceae</taxon>
        <taxon>Coniophora</taxon>
    </lineage>
</organism>
<gene>
    <name evidence="2" type="ORF">CONPUDRAFT_162559</name>
</gene>
<dbReference type="AlphaFoldDB" id="A0A5M3N1T4"/>
<evidence type="ECO:0000256" key="1">
    <source>
        <dbReference type="SAM" id="MobiDB-lite"/>
    </source>
</evidence>
<evidence type="ECO:0000313" key="3">
    <source>
        <dbReference type="Proteomes" id="UP000053558"/>
    </source>
</evidence>
<dbReference type="Proteomes" id="UP000053558">
    <property type="component" value="Unassembled WGS sequence"/>
</dbReference>
<feature type="compositionally biased region" description="Polar residues" evidence="1">
    <location>
        <begin position="1"/>
        <end position="19"/>
    </location>
</feature>
<reference evidence="3" key="1">
    <citation type="journal article" date="2012" name="Science">
        <title>The Paleozoic origin of enzymatic lignin decomposition reconstructed from 31 fungal genomes.</title>
        <authorList>
            <person name="Floudas D."/>
            <person name="Binder M."/>
            <person name="Riley R."/>
            <person name="Barry K."/>
            <person name="Blanchette R.A."/>
            <person name="Henrissat B."/>
            <person name="Martinez A.T."/>
            <person name="Otillar R."/>
            <person name="Spatafora J.W."/>
            <person name="Yadav J.S."/>
            <person name="Aerts A."/>
            <person name="Benoit I."/>
            <person name="Boyd A."/>
            <person name="Carlson A."/>
            <person name="Copeland A."/>
            <person name="Coutinho P.M."/>
            <person name="de Vries R.P."/>
            <person name="Ferreira P."/>
            <person name="Findley K."/>
            <person name="Foster B."/>
            <person name="Gaskell J."/>
            <person name="Glotzer D."/>
            <person name="Gorecki P."/>
            <person name="Heitman J."/>
            <person name="Hesse C."/>
            <person name="Hori C."/>
            <person name="Igarashi K."/>
            <person name="Jurgens J.A."/>
            <person name="Kallen N."/>
            <person name="Kersten P."/>
            <person name="Kohler A."/>
            <person name="Kuees U."/>
            <person name="Kumar T.K.A."/>
            <person name="Kuo A."/>
            <person name="LaButti K."/>
            <person name="Larrondo L.F."/>
            <person name="Lindquist E."/>
            <person name="Ling A."/>
            <person name="Lombard V."/>
            <person name="Lucas S."/>
            <person name="Lundell T."/>
            <person name="Martin R."/>
            <person name="McLaughlin D.J."/>
            <person name="Morgenstern I."/>
            <person name="Morin E."/>
            <person name="Murat C."/>
            <person name="Nagy L.G."/>
            <person name="Nolan M."/>
            <person name="Ohm R.A."/>
            <person name="Patyshakuliyeva A."/>
            <person name="Rokas A."/>
            <person name="Ruiz-Duenas F.J."/>
            <person name="Sabat G."/>
            <person name="Salamov A."/>
            <person name="Samejima M."/>
            <person name="Schmutz J."/>
            <person name="Slot J.C."/>
            <person name="St John F."/>
            <person name="Stenlid J."/>
            <person name="Sun H."/>
            <person name="Sun S."/>
            <person name="Syed K."/>
            <person name="Tsang A."/>
            <person name="Wiebenga A."/>
            <person name="Young D."/>
            <person name="Pisabarro A."/>
            <person name="Eastwood D.C."/>
            <person name="Martin F."/>
            <person name="Cullen D."/>
            <person name="Grigoriev I.V."/>
            <person name="Hibbett D.S."/>
        </authorList>
    </citation>
    <scope>NUCLEOTIDE SEQUENCE [LARGE SCALE GENOMIC DNA]</scope>
    <source>
        <strain evidence="3">RWD-64-598 SS2</strain>
    </source>
</reference>
<dbReference type="EMBL" id="JH711574">
    <property type="protein sequence ID" value="EIW85350.1"/>
    <property type="molecule type" value="Genomic_DNA"/>
</dbReference>
<protein>
    <submittedName>
        <fullName evidence="2">Uncharacterized protein</fullName>
    </submittedName>
</protein>
<comment type="caution">
    <text evidence="2">The sequence shown here is derived from an EMBL/GenBank/DDBJ whole genome shotgun (WGS) entry which is preliminary data.</text>
</comment>
<name>A0A5M3N1T4_CONPW</name>
<dbReference type="RefSeq" id="XP_007764858.1">
    <property type="nucleotide sequence ID" value="XM_007766668.1"/>
</dbReference>
<dbReference type="GeneID" id="19204736"/>
<proteinExistence type="predicted"/>
<feature type="region of interest" description="Disordered" evidence="1">
    <location>
        <begin position="1"/>
        <end position="23"/>
    </location>
</feature>
<sequence>MNPFNNDTAASMENSRQSQLPPPSVVFAFSAPSPALFERLLHQSSPGVGPFRPPPRLLQPHPPLALAPLPFAPLPLLPPPFSAFVGREANVTRRPSVSCAPGTRGLEPITNGLITLKGFSSSGPALVDRSCQWINETGRQQLEPGGSRRFAHITFWVSSDIPARV</sequence>
<dbReference type="KEGG" id="cput:CONPUDRAFT_162559"/>
<keyword evidence="3" id="KW-1185">Reference proteome</keyword>
<accession>A0A5M3N1T4</accession>
<evidence type="ECO:0000313" key="2">
    <source>
        <dbReference type="EMBL" id="EIW85350.1"/>
    </source>
</evidence>